<evidence type="ECO:0000313" key="2">
    <source>
        <dbReference type="Proteomes" id="UP000293331"/>
    </source>
</evidence>
<dbReference type="OrthoDB" id="886726at2"/>
<protein>
    <recommendedName>
        <fullName evidence="3">Zf-HC2 domain-containing protein</fullName>
    </recommendedName>
</protein>
<gene>
    <name evidence="1" type="ORF">EWM62_14100</name>
</gene>
<dbReference type="Proteomes" id="UP000293331">
    <property type="component" value="Unassembled WGS sequence"/>
</dbReference>
<proteinExistence type="predicted"/>
<dbReference type="RefSeq" id="WP_129877308.1">
    <property type="nucleotide sequence ID" value="NZ_SEWG01000005.1"/>
</dbReference>
<comment type="caution">
    <text evidence="1">The sequence shown here is derived from an EMBL/GenBank/DDBJ whole genome shotgun (WGS) entry which is preliminary data.</text>
</comment>
<name>A0A4Q5LL68_9SPHI</name>
<dbReference type="AlphaFoldDB" id="A0A4Q5LL68"/>
<keyword evidence="2" id="KW-1185">Reference proteome</keyword>
<evidence type="ECO:0000313" key="1">
    <source>
        <dbReference type="EMBL" id="RYU89449.1"/>
    </source>
</evidence>
<organism evidence="1 2">
    <name type="scientific">Mucilaginibacter terrigena</name>
    <dbReference type="NCBI Taxonomy" id="2492395"/>
    <lineage>
        <taxon>Bacteria</taxon>
        <taxon>Pseudomonadati</taxon>
        <taxon>Bacteroidota</taxon>
        <taxon>Sphingobacteriia</taxon>
        <taxon>Sphingobacteriales</taxon>
        <taxon>Sphingobacteriaceae</taxon>
        <taxon>Mucilaginibacter</taxon>
    </lineage>
</organism>
<evidence type="ECO:0008006" key="3">
    <source>
        <dbReference type="Google" id="ProtNLM"/>
    </source>
</evidence>
<dbReference type="EMBL" id="SEWG01000005">
    <property type="protein sequence ID" value="RYU89449.1"/>
    <property type="molecule type" value="Genomic_DNA"/>
</dbReference>
<accession>A0A4Q5LL68</accession>
<sequence length="91" mass="10843">MNKLTKILYNCRKATFMIEKRMVQPLSFQENIELRLHLVTCGVCRLYIKQSHKIDLMVKQILKSPPPANIRLDDDFKKELKQRIEKELNKS</sequence>
<reference evidence="1 2" key="1">
    <citation type="submission" date="2019-02" db="EMBL/GenBank/DDBJ databases">
        <title>Bacterial novel species Mucilaginibacter sp. 17JY9-4 isolated from soil.</title>
        <authorList>
            <person name="Jung H.-Y."/>
        </authorList>
    </citation>
    <scope>NUCLEOTIDE SEQUENCE [LARGE SCALE GENOMIC DNA]</scope>
    <source>
        <strain evidence="1 2">17JY9-4</strain>
    </source>
</reference>